<feature type="domain" description="CS" evidence="4">
    <location>
        <begin position="40"/>
        <end position="143"/>
    </location>
</feature>
<evidence type="ECO:0000256" key="2">
    <source>
        <dbReference type="RuleBase" id="RU003616"/>
    </source>
</evidence>
<dbReference type="InterPro" id="IPR031107">
    <property type="entry name" value="Small_HSP"/>
</dbReference>
<evidence type="ECO:0000313" key="5">
    <source>
        <dbReference type="EMBL" id="HGZ12617.1"/>
    </source>
</evidence>
<dbReference type="PANTHER" id="PTHR11527">
    <property type="entry name" value="HEAT-SHOCK PROTEIN 20 FAMILY MEMBER"/>
    <property type="match status" value="1"/>
</dbReference>
<dbReference type="Gene3D" id="2.60.40.790">
    <property type="match status" value="1"/>
</dbReference>
<gene>
    <name evidence="5" type="ORF">ENW48_10460</name>
</gene>
<dbReference type="EMBL" id="DTKJ01000073">
    <property type="protein sequence ID" value="HGZ12617.1"/>
    <property type="molecule type" value="Genomic_DNA"/>
</dbReference>
<accession>A0A7C5ENC3</accession>
<dbReference type="SUPFAM" id="SSF49764">
    <property type="entry name" value="HSP20-like chaperones"/>
    <property type="match status" value="1"/>
</dbReference>
<protein>
    <submittedName>
        <fullName evidence="5">Hsp20/alpha crystallin family protein</fullName>
    </submittedName>
</protein>
<dbReference type="PROSITE" id="PS01031">
    <property type="entry name" value="SHSP"/>
    <property type="match status" value="1"/>
</dbReference>
<reference evidence="5" key="1">
    <citation type="journal article" date="2020" name="mSystems">
        <title>Genome- and Community-Level Interaction Insights into Carbon Utilization and Element Cycling Functions of Hydrothermarchaeota in Hydrothermal Sediment.</title>
        <authorList>
            <person name="Zhou Z."/>
            <person name="Liu Y."/>
            <person name="Xu W."/>
            <person name="Pan J."/>
            <person name="Luo Z.H."/>
            <person name="Li M."/>
        </authorList>
    </citation>
    <scope>NUCLEOTIDE SEQUENCE [LARGE SCALE GENOMIC DNA]</scope>
    <source>
        <strain evidence="5">SpSt-853</strain>
    </source>
</reference>
<evidence type="ECO:0000259" key="3">
    <source>
        <dbReference type="PROSITE" id="PS01031"/>
    </source>
</evidence>
<evidence type="ECO:0000256" key="1">
    <source>
        <dbReference type="PROSITE-ProRule" id="PRU00285"/>
    </source>
</evidence>
<dbReference type="InterPro" id="IPR008978">
    <property type="entry name" value="HSP20-like_chaperone"/>
</dbReference>
<sequence>MDLVQWRPFREISRLRREMDRLWDEYFGPGRRAFEPLEEAWTPAVDVSETADKITVKAEVPGLEPKDIDISIVGDTLTIKGEKKSEREEKGENYHLVERAYGSFSRSLKLPASVNVDKVEATYKNGVLTVVCPKKEEVKPKAIEVKSA</sequence>
<dbReference type="CDD" id="cd06464">
    <property type="entry name" value="ACD_sHsps-like"/>
    <property type="match status" value="1"/>
</dbReference>
<dbReference type="Pfam" id="PF00011">
    <property type="entry name" value="HSP20"/>
    <property type="match status" value="1"/>
</dbReference>
<comment type="similarity">
    <text evidence="1 2">Belongs to the small heat shock protein (HSP20) family.</text>
</comment>
<dbReference type="AlphaFoldDB" id="A0A7C5ENC3"/>
<proteinExistence type="inferred from homology"/>
<dbReference type="InterPro" id="IPR007052">
    <property type="entry name" value="CS_dom"/>
</dbReference>
<feature type="domain" description="SHSP" evidence="3">
    <location>
        <begin position="36"/>
        <end position="148"/>
    </location>
</feature>
<comment type="caution">
    <text evidence="5">The sequence shown here is derived from an EMBL/GenBank/DDBJ whole genome shotgun (WGS) entry which is preliminary data.</text>
</comment>
<dbReference type="PROSITE" id="PS51203">
    <property type="entry name" value="CS"/>
    <property type="match status" value="1"/>
</dbReference>
<organism evidence="5">
    <name type="scientific">Desulfobacca acetoxidans</name>
    <dbReference type="NCBI Taxonomy" id="60893"/>
    <lineage>
        <taxon>Bacteria</taxon>
        <taxon>Pseudomonadati</taxon>
        <taxon>Thermodesulfobacteriota</taxon>
        <taxon>Desulfobaccia</taxon>
        <taxon>Desulfobaccales</taxon>
        <taxon>Desulfobaccaceae</taxon>
        <taxon>Desulfobacca</taxon>
    </lineage>
</organism>
<dbReference type="InterPro" id="IPR002068">
    <property type="entry name" value="A-crystallin/Hsp20_dom"/>
</dbReference>
<name>A0A7C5ENC3_9BACT</name>
<evidence type="ECO:0000259" key="4">
    <source>
        <dbReference type="PROSITE" id="PS51203"/>
    </source>
</evidence>